<gene>
    <name evidence="4" type="ORF">KQP761_LOCUS624</name>
</gene>
<dbReference type="PROSITE" id="PS00018">
    <property type="entry name" value="EF_HAND_1"/>
    <property type="match status" value="2"/>
</dbReference>
<evidence type="ECO:0000313" key="4">
    <source>
        <dbReference type="EMBL" id="CAF1217119.1"/>
    </source>
</evidence>
<dbReference type="InterPro" id="IPR018247">
    <property type="entry name" value="EF_Hand_1_Ca_BS"/>
</dbReference>
<feature type="domain" description="EF-hand" evidence="3">
    <location>
        <begin position="508"/>
        <end position="543"/>
    </location>
</feature>
<comment type="caution">
    <text evidence="4">The sequence shown here is derived from an EMBL/GenBank/DDBJ whole genome shotgun (WGS) entry which is preliminary data.</text>
</comment>
<sequence length="544" mass="56669">MAEDLFNQADINKDQRLDIDEFRALLSRSVGVGSANIAVDSTSGGGQYAASSYGSSSSGAYGDASAAGGNYTGGVELLGATVNGAGFAGGESSYGSFQQSAYSSTSGVGASSFDDSTLGGVNVSGFGASASSGFGLNNYAADAISSNETGGFSSQSTVEASTSQQQQFQIATNNQQNLFQDPNPQVVRRPAPGGNVTYTQNIRVRFLQPPPVPPPGPLIIKEVRAPQPPLPPPLRIRQQAPPLPQPPPLVLREKPPNPPAAIATQTVVRRLAATPVPPRSVIIERLPPLPPKPRDIIIERWIPYGAQPKRKTIVQRAEAAKEYAKPRNIIFQYEPVQVRVIRQFQRLGVTPENPQAYVQRYGAVLLDAQTLLQQARTAGVVEDISAPRAAGNGEISSTASNAQFTSGSSGVETSGSADLTLNGGVGFAVGGEAGASASSFESFNYGGGSVSGQQENASYSGLESAQSVGVAHDFSSSYETSSSGFQGGSGSTIGYENYSASTGDVQGDASHFASSAFSAADVNKDGTLDVEEFRRFLSSQIKYQ</sequence>
<evidence type="ECO:0000256" key="2">
    <source>
        <dbReference type="SAM" id="MobiDB-lite"/>
    </source>
</evidence>
<evidence type="ECO:0000259" key="3">
    <source>
        <dbReference type="PROSITE" id="PS50222"/>
    </source>
</evidence>
<dbReference type="Gene3D" id="1.10.238.10">
    <property type="entry name" value="EF-hand"/>
    <property type="match status" value="1"/>
</dbReference>
<dbReference type="SUPFAM" id="SSF47473">
    <property type="entry name" value="EF-hand"/>
    <property type="match status" value="1"/>
</dbReference>
<dbReference type="SMART" id="SM00054">
    <property type="entry name" value="EFh"/>
    <property type="match status" value="2"/>
</dbReference>
<accession>A0A814XNP3</accession>
<feature type="region of interest" description="Disordered" evidence="2">
    <location>
        <begin position="390"/>
        <end position="413"/>
    </location>
</feature>
<name>A0A814XNP3_9BILA</name>
<feature type="compositionally biased region" description="Polar residues" evidence="2">
    <location>
        <begin position="394"/>
        <end position="404"/>
    </location>
</feature>
<dbReference type="GO" id="GO:0005509">
    <property type="term" value="F:calcium ion binding"/>
    <property type="evidence" value="ECO:0007669"/>
    <property type="project" value="InterPro"/>
</dbReference>
<dbReference type="AlphaFoldDB" id="A0A814XNP3"/>
<dbReference type="EMBL" id="CAJNOW010000040">
    <property type="protein sequence ID" value="CAF1217119.1"/>
    <property type="molecule type" value="Genomic_DNA"/>
</dbReference>
<feature type="domain" description="EF-hand" evidence="3">
    <location>
        <begin position="1"/>
        <end position="32"/>
    </location>
</feature>
<protein>
    <recommendedName>
        <fullName evidence="3">EF-hand domain-containing protein</fullName>
    </recommendedName>
</protein>
<dbReference type="PROSITE" id="PS50222">
    <property type="entry name" value="EF_HAND_2"/>
    <property type="match status" value="2"/>
</dbReference>
<evidence type="ECO:0000313" key="5">
    <source>
        <dbReference type="Proteomes" id="UP000663834"/>
    </source>
</evidence>
<organism evidence="4 5">
    <name type="scientific">Rotaria magnacalcarata</name>
    <dbReference type="NCBI Taxonomy" id="392030"/>
    <lineage>
        <taxon>Eukaryota</taxon>
        <taxon>Metazoa</taxon>
        <taxon>Spiralia</taxon>
        <taxon>Gnathifera</taxon>
        <taxon>Rotifera</taxon>
        <taxon>Eurotatoria</taxon>
        <taxon>Bdelloidea</taxon>
        <taxon>Philodinida</taxon>
        <taxon>Philodinidae</taxon>
        <taxon>Rotaria</taxon>
    </lineage>
</organism>
<dbReference type="Pfam" id="PF13202">
    <property type="entry name" value="EF-hand_5"/>
    <property type="match status" value="2"/>
</dbReference>
<dbReference type="OrthoDB" id="10058362at2759"/>
<dbReference type="Proteomes" id="UP000663834">
    <property type="component" value="Unassembled WGS sequence"/>
</dbReference>
<dbReference type="InterPro" id="IPR011992">
    <property type="entry name" value="EF-hand-dom_pair"/>
</dbReference>
<keyword evidence="1" id="KW-0106">Calcium</keyword>
<dbReference type="InterPro" id="IPR002048">
    <property type="entry name" value="EF_hand_dom"/>
</dbReference>
<evidence type="ECO:0000256" key="1">
    <source>
        <dbReference type="ARBA" id="ARBA00022837"/>
    </source>
</evidence>
<feature type="region of interest" description="Disordered" evidence="2">
    <location>
        <begin position="148"/>
        <end position="167"/>
    </location>
</feature>
<reference evidence="4" key="1">
    <citation type="submission" date="2021-02" db="EMBL/GenBank/DDBJ databases">
        <authorList>
            <person name="Nowell W R."/>
        </authorList>
    </citation>
    <scope>NUCLEOTIDE SEQUENCE</scope>
</reference>
<feature type="compositionally biased region" description="Polar residues" evidence="2">
    <location>
        <begin position="148"/>
        <end position="163"/>
    </location>
</feature>
<proteinExistence type="predicted"/>